<organism evidence="2 3">
    <name type="scientific">Tribonema minus</name>
    <dbReference type="NCBI Taxonomy" id="303371"/>
    <lineage>
        <taxon>Eukaryota</taxon>
        <taxon>Sar</taxon>
        <taxon>Stramenopiles</taxon>
        <taxon>Ochrophyta</taxon>
        <taxon>PX clade</taxon>
        <taxon>Xanthophyceae</taxon>
        <taxon>Tribonematales</taxon>
        <taxon>Tribonemataceae</taxon>
        <taxon>Tribonema</taxon>
    </lineage>
</organism>
<dbReference type="AlphaFoldDB" id="A0A836CEJ7"/>
<evidence type="ECO:0000313" key="3">
    <source>
        <dbReference type="Proteomes" id="UP000664859"/>
    </source>
</evidence>
<keyword evidence="3" id="KW-1185">Reference proteome</keyword>
<proteinExistence type="predicted"/>
<accession>A0A836CEJ7</accession>
<feature type="region of interest" description="Disordered" evidence="1">
    <location>
        <begin position="486"/>
        <end position="510"/>
    </location>
</feature>
<protein>
    <submittedName>
        <fullName evidence="2">Uncharacterized protein</fullName>
    </submittedName>
</protein>
<dbReference type="OrthoDB" id="49083at2759"/>
<feature type="compositionally biased region" description="Low complexity" evidence="1">
    <location>
        <begin position="486"/>
        <end position="495"/>
    </location>
</feature>
<evidence type="ECO:0000313" key="2">
    <source>
        <dbReference type="EMBL" id="KAG5181031.1"/>
    </source>
</evidence>
<sequence length="617" mass="65582">MQAQHPGVSAVVAWGGGVKYRKLAGDDWVVHRRLRGAAQVQTVVDAIAALHDDDPARPVCVFGYLTIARGLSVRTSTRVVTHLTAWFSDGRNIECVLQAIGRAYGDCKAALAALGFDGVVVLTRGVDFDSAMSHPRFMRDLVDAMAAGDSLAAAWRAEYGAGCDFMSRQRRSLGPKRLRLALECTFVEGAAEGRGLTADRMAAAEALARAGMDADAALVCLVAQSLMKAHKVSVIAVDPAFLEAGRKELAWPVVFPRDGLATVRAAVAAMADAGRAPFARRAAAFSSCLDGTMVVEAALLDDDTNSVCIMDPRRLGRSPDAEDKLLRLALSGAEQFNSTQSLARFLETHRLGPKNLPGKALARFQRDLAAFRDAFPQLFAELTEDVEERWTRERLVRVCRAARVAASPDAALGADDLVVADAFFPPSRRALAFRTLPLMVGLGADGRRLPCGLPDAAAGGGGAGAPAEFVLALHALQALRRRSAPAAAARAPGSASKKRRGGSAPLPAAPVDPVARRAAIEGGLARDSLFSQRVRDLVRQSCRDGGVESLTWSWPQLRRAGFADRQHKLLGGGHCAQSWGGPVFETVGETGQLRFHGDVIDALRGLLASGGLRRVLD</sequence>
<name>A0A836CEJ7_9STRA</name>
<evidence type="ECO:0000256" key="1">
    <source>
        <dbReference type="SAM" id="MobiDB-lite"/>
    </source>
</evidence>
<comment type="caution">
    <text evidence="2">The sequence shown here is derived from an EMBL/GenBank/DDBJ whole genome shotgun (WGS) entry which is preliminary data.</text>
</comment>
<dbReference type="Proteomes" id="UP000664859">
    <property type="component" value="Unassembled WGS sequence"/>
</dbReference>
<reference evidence="2" key="1">
    <citation type="submission" date="2021-02" db="EMBL/GenBank/DDBJ databases">
        <title>First Annotated Genome of the Yellow-green Alga Tribonema minus.</title>
        <authorList>
            <person name="Mahan K.M."/>
        </authorList>
    </citation>
    <scope>NUCLEOTIDE SEQUENCE</scope>
    <source>
        <strain evidence="2">UTEX B ZZ1240</strain>
    </source>
</reference>
<dbReference type="EMBL" id="JAFCMP010000346">
    <property type="protein sequence ID" value="KAG5181031.1"/>
    <property type="molecule type" value="Genomic_DNA"/>
</dbReference>
<gene>
    <name evidence="2" type="ORF">JKP88DRAFT_279186</name>
</gene>